<evidence type="ECO:0000256" key="1">
    <source>
        <dbReference type="SAM" id="Phobius"/>
    </source>
</evidence>
<name>A0ABZ3ESQ7_9FIRM</name>
<evidence type="ECO:0000313" key="2">
    <source>
        <dbReference type="EMBL" id="XAH72346.1"/>
    </source>
</evidence>
<dbReference type="EMBL" id="CP146256">
    <property type="protein sequence ID" value="XAH72346.1"/>
    <property type="molecule type" value="Genomic_DNA"/>
</dbReference>
<keyword evidence="3" id="KW-1185">Reference proteome</keyword>
<organism evidence="2 3">
    <name type="scientific">Kineothrix sedimenti</name>
    <dbReference type="NCBI Taxonomy" id="3123317"/>
    <lineage>
        <taxon>Bacteria</taxon>
        <taxon>Bacillati</taxon>
        <taxon>Bacillota</taxon>
        <taxon>Clostridia</taxon>
        <taxon>Lachnospirales</taxon>
        <taxon>Lachnospiraceae</taxon>
        <taxon>Kineothrix</taxon>
    </lineage>
</organism>
<feature type="transmembrane region" description="Helical" evidence="1">
    <location>
        <begin position="32"/>
        <end position="53"/>
    </location>
</feature>
<protein>
    <recommendedName>
        <fullName evidence="4">Chorion class high-cysteine HCB protein 13</fullName>
    </recommendedName>
</protein>
<keyword evidence="1" id="KW-0472">Membrane</keyword>
<evidence type="ECO:0008006" key="4">
    <source>
        <dbReference type="Google" id="ProtNLM"/>
    </source>
</evidence>
<keyword evidence="1" id="KW-0812">Transmembrane</keyword>
<sequence length="62" mass="6441">MSDLTATCGPNRGCDCNRRCDRCNDFGIDSSCLILILLLCCCGGCGFGGFGGFGGKNKCDCC</sequence>
<keyword evidence="1" id="KW-1133">Transmembrane helix</keyword>
<dbReference type="Proteomes" id="UP001451571">
    <property type="component" value="Chromosome"/>
</dbReference>
<accession>A0ABZ3ESQ7</accession>
<reference evidence="2 3" key="1">
    <citation type="submission" date="2024-02" db="EMBL/GenBank/DDBJ databases">
        <title>Bacterial strain from lacustrine sediment.</title>
        <authorList>
            <person name="Petit C."/>
            <person name="Fadhlaoui K."/>
        </authorList>
    </citation>
    <scope>NUCLEOTIDE SEQUENCE [LARGE SCALE GENOMIC DNA]</scope>
    <source>
        <strain evidence="2 3">IPX-CK</strain>
    </source>
</reference>
<proteinExistence type="predicted"/>
<evidence type="ECO:0000313" key="3">
    <source>
        <dbReference type="Proteomes" id="UP001451571"/>
    </source>
</evidence>
<dbReference type="RefSeq" id="WP_342755963.1">
    <property type="nucleotide sequence ID" value="NZ_CP146256.1"/>
</dbReference>
<gene>
    <name evidence="2" type="ORF">V6984_12495</name>
</gene>